<dbReference type="Pfam" id="PF01020">
    <property type="entry name" value="Ribosomal_L40e"/>
    <property type="match status" value="1"/>
</dbReference>
<comment type="caution">
    <text evidence="14">The sequence shown here is derived from an EMBL/GenBank/DDBJ whole genome shotgun (WGS) entry which is preliminary data.</text>
</comment>
<evidence type="ECO:0000256" key="4">
    <source>
        <dbReference type="ARBA" id="ARBA00008373"/>
    </source>
</evidence>
<dbReference type="InterPro" id="IPR029071">
    <property type="entry name" value="Ubiquitin-like_domsf"/>
</dbReference>
<sequence>MTKIQIFVKSFNSKTISLSVDSDDSVAFLKKLIVEDSRAGADIEEMRIVFAGNELEDERLVGDCQIQHESTVDVLMRLRGGKGGPPKIDPNLLVLAQKHNQNKMICRKCYARLDVRAKSCRKKKCGHCNQLRPKSVLDSKGASGDGSLWSKCDVHCYNGETIKLSPVMQSSSRMQEIDYSLQVLKYFRGEGANY</sequence>
<dbReference type="GO" id="GO:0003735">
    <property type="term" value="F:structural constituent of ribosome"/>
    <property type="evidence" value="ECO:0007669"/>
    <property type="project" value="InterPro"/>
</dbReference>
<keyword evidence="11" id="KW-0687">Ribonucleoprotein</keyword>
<gene>
    <name evidence="14" type="ORF">POM88_044653</name>
</gene>
<evidence type="ECO:0000256" key="10">
    <source>
        <dbReference type="ARBA" id="ARBA00023242"/>
    </source>
</evidence>
<keyword evidence="15" id="KW-1185">Reference proteome</keyword>
<evidence type="ECO:0000256" key="7">
    <source>
        <dbReference type="ARBA" id="ARBA00022499"/>
    </source>
</evidence>
<dbReference type="InterPro" id="IPR000626">
    <property type="entry name" value="Ubiquitin-like_dom"/>
</dbReference>
<feature type="domain" description="Ubiquitin-like" evidence="13">
    <location>
        <begin position="4"/>
        <end position="81"/>
    </location>
</feature>
<evidence type="ECO:0000259" key="13">
    <source>
        <dbReference type="PROSITE" id="PS50053"/>
    </source>
</evidence>
<dbReference type="GO" id="GO:0003729">
    <property type="term" value="F:mRNA binding"/>
    <property type="evidence" value="ECO:0007669"/>
    <property type="project" value="UniProtKB-ARBA"/>
</dbReference>
<dbReference type="GO" id="GO:0005737">
    <property type="term" value="C:cytoplasm"/>
    <property type="evidence" value="ECO:0007669"/>
    <property type="project" value="UniProtKB-SubCell"/>
</dbReference>
<keyword evidence="9 14" id="KW-0689">Ribosomal protein</keyword>
<dbReference type="SMART" id="SM00213">
    <property type="entry name" value="UBQ"/>
    <property type="match status" value="1"/>
</dbReference>
<keyword evidence="10" id="KW-0539">Nucleus</keyword>
<evidence type="ECO:0000256" key="12">
    <source>
        <dbReference type="ARBA" id="ARBA00035124"/>
    </source>
</evidence>
<comment type="subcellular location">
    <subcellularLocation>
        <location evidence="3">Cytoplasm</location>
    </subcellularLocation>
    <subcellularLocation>
        <location evidence="2">Nucleus</location>
    </subcellularLocation>
</comment>
<accession>A0AAD8H5S5</accession>
<dbReference type="FunFam" id="4.10.1060.50:FF:000001">
    <property type="entry name" value="ubiquitin-60S ribosomal protein L40"/>
    <property type="match status" value="1"/>
</dbReference>
<dbReference type="InterPro" id="IPR019956">
    <property type="entry name" value="Ubiquitin_dom"/>
</dbReference>
<name>A0AAD8H5S5_9APIA</name>
<keyword evidence="8" id="KW-0832">Ubl conjugation</keyword>
<comment type="function">
    <text evidence="1">Component of the 60S subunit of the ribosome.</text>
</comment>
<dbReference type="Gene3D" id="4.10.1060.50">
    <property type="match status" value="1"/>
</dbReference>
<dbReference type="InterPro" id="IPR050158">
    <property type="entry name" value="Ubiquitin_ubiquitin-like"/>
</dbReference>
<protein>
    <submittedName>
        <fullName evidence="14">Ubiquitin-60S ribosomal protein L40</fullName>
    </submittedName>
</protein>
<dbReference type="InterPro" id="IPR001975">
    <property type="entry name" value="Ribosomal_eL40_dom"/>
</dbReference>
<keyword evidence="6" id="KW-0963">Cytoplasm</keyword>
<evidence type="ECO:0000256" key="8">
    <source>
        <dbReference type="ARBA" id="ARBA00022843"/>
    </source>
</evidence>
<dbReference type="Pfam" id="PF00240">
    <property type="entry name" value="ubiquitin"/>
    <property type="match status" value="1"/>
</dbReference>
<dbReference type="InterPro" id="IPR011332">
    <property type="entry name" value="Ribosomal_zn-bd"/>
</dbReference>
<evidence type="ECO:0000256" key="11">
    <source>
        <dbReference type="ARBA" id="ARBA00023274"/>
    </source>
</evidence>
<dbReference type="Gene3D" id="3.10.20.90">
    <property type="entry name" value="Phosphatidylinositol 3-kinase Catalytic Subunit, Chain A, domain 1"/>
    <property type="match status" value="1"/>
</dbReference>
<dbReference type="PROSITE" id="PS50053">
    <property type="entry name" value="UBIQUITIN_2"/>
    <property type="match status" value="1"/>
</dbReference>
<dbReference type="GO" id="GO:0005634">
    <property type="term" value="C:nucleus"/>
    <property type="evidence" value="ECO:0007669"/>
    <property type="project" value="UniProtKB-SubCell"/>
</dbReference>
<evidence type="ECO:0000256" key="1">
    <source>
        <dbReference type="ARBA" id="ARBA00002241"/>
    </source>
</evidence>
<evidence type="ECO:0000256" key="3">
    <source>
        <dbReference type="ARBA" id="ARBA00004496"/>
    </source>
</evidence>
<reference evidence="14" key="2">
    <citation type="submission" date="2023-05" db="EMBL/GenBank/DDBJ databases">
        <authorList>
            <person name="Schelkunov M.I."/>
        </authorList>
    </citation>
    <scope>NUCLEOTIDE SEQUENCE</scope>
    <source>
        <strain evidence="14">Hsosn_3</strain>
        <tissue evidence="14">Leaf</tissue>
    </source>
</reference>
<evidence type="ECO:0000256" key="6">
    <source>
        <dbReference type="ARBA" id="ARBA00022490"/>
    </source>
</evidence>
<dbReference type="SMART" id="SM01377">
    <property type="entry name" value="Ribosomal_L40e"/>
    <property type="match status" value="1"/>
</dbReference>
<organism evidence="14 15">
    <name type="scientific">Heracleum sosnowskyi</name>
    <dbReference type="NCBI Taxonomy" id="360622"/>
    <lineage>
        <taxon>Eukaryota</taxon>
        <taxon>Viridiplantae</taxon>
        <taxon>Streptophyta</taxon>
        <taxon>Embryophyta</taxon>
        <taxon>Tracheophyta</taxon>
        <taxon>Spermatophyta</taxon>
        <taxon>Magnoliopsida</taxon>
        <taxon>eudicotyledons</taxon>
        <taxon>Gunneridae</taxon>
        <taxon>Pentapetalae</taxon>
        <taxon>asterids</taxon>
        <taxon>campanulids</taxon>
        <taxon>Apiales</taxon>
        <taxon>Apiaceae</taxon>
        <taxon>Apioideae</taxon>
        <taxon>apioid superclade</taxon>
        <taxon>Tordylieae</taxon>
        <taxon>Tordyliinae</taxon>
        <taxon>Heracleum</taxon>
    </lineage>
</organism>
<evidence type="ECO:0000256" key="5">
    <source>
        <dbReference type="ARBA" id="ARBA00010570"/>
    </source>
</evidence>
<evidence type="ECO:0000256" key="2">
    <source>
        <dbReference type="ARBA" id="ARBA00004123"/>
    </source>
</evidence>
<dbReference type="GO" id="GO:0006412">
    <property type="term" value="P:translation"/>
    <property type="evidence" value="ECO:0007669"/>
    <property type="project" value="InterPro"/>
</dbReference>
<evidence type="ECO:0000313" key="14">
    <source>
        <dbReference type="EMBL" id="KAK1360179.1"/>
    </source>
</evidence>
<dbReference type="PRINTS" id="PR00348">
    <property type="entry name" value="UBIQUITIN"/>
</dbReference>
<evidence type="ECO:0000256" key="9">
    <source>
        <dbReference type="ARBA" id="ARBA00022980"/>
    </source>
</evidence>
<reference evidence="14" key="1">
    <citation type="submission" date="2023-02" db="EMBL/GenBank/DDBJ databases">
        <title>Genome of toxic invasive species Heracleum sosnowskyi carries increased number of genes despite the absence of recent whole-genome duplications.</title>
        <authorList>
            <person name="Schelkunov M."/>
            <person name="Shtratnikova V."/>
            <person name="Makarenko M."/>
            <person name="Klepikova A."/>
            <person name="Omelchenko D."/>
            <person name="Novikova G."/>
            <person name="Obukhova E."/>
            <person name="Bogdanov V."/>
            <person name="Penin A."/>
            <person name="Logacheva M."/>
        </authorList>
    </citation>
    <scope>NUCLEOTIDE SEQUENCE</scope>
    <source>
        <strain evidence="14">Hsosn_3</strain>
        <tissue evidence="14">Leaf</tissue>
    </source>
</reference>
<dbReference type="SUPFAM" id="SSF57829">
    <property type="entry name" value="Zn-binding ribosomal proteins"/>
    <property type="match status" value="1"/>
</dbReference>
<evidence type="ECO:0000313" key="15">
    <source>
        <dbReference type="Proteomes" id="UP001237642"/>
    </source>
</evidence>
<dbReference type="AlphaFoldDB" id="A0AAD8H5S5"/>
<dbReference type="PANTHER" id="PTHR10666">
    <property type="entry name" value="UBIQUITIN"/>
    <property type="match status" value="1"/>
</dbReference>
<dbReference type="EMBL" id="JAUIZM010000010">
    <property type="protein sequence ID" value="KAK1360179.1"/>
    <property type="molecule type" value="Genomic_DNA"/>
</dbReference>
<comment type="similarity">
    <text evidence="5">In the C-terminal section; belongs to the eukaryotic ribosomal protein eL40 family.</text>
</comment>
<dbReference type="SUPFAM" id="SSF54236">
    <property type="entry name" value="Ubiquitin-like"/>
    <property type="match status" value="1"/>
</dbReference>
<comment type="subunit">
    <text evidence="12">Part of the 60S ribosomal subunit.</text>
</comment>
<proteinExistence type="inferred from homology"/>
<keyword evidence="7" id="KW-1017">Isopeptide bond</keyword>
<dbReference type="GO" id="GO:0005840">
    <property type="term" value="C:ribosome"/>
    <property type="evidence" value="ECO:0007669"/>
    <property type="project" value="UniProtKB-KW"/>
</dbReference>
<comment type="similarity">
    <text evidence="4">In the N-terminal section; belongs to the ubiquitin family.</text>
</comment>
<dbReference type="Proteomes" id="UP001237642">
    <property type="component" value="Unassembled WGS sequence"/>
</dbReference>
<dbReference type="InterPro" id="IPR038587">
    <property type="entry name" value="Ribosomal_eL40_sf"/>
</dbReference>
<dbReference type="GO" id="GO:1990904">
    <property type="term" value="C:ribonucleoprotein complex"/>
    <property type="evidence" value="ECO:0007669"/>
    <property type="project" value="UniProtKB-KW"/>
</dbReference>